<name>A0A067C2M7_SAPPC</name>
<evidence type="ECO:0000256" key="1">
    <source>
        <dbReference type="SAM" id="MobiDB-lite"/>
    </source>
</evidence>
<dbReference type="VEuPathDB" id="FungiDB:SPRG_13612"/>
<dbReference type="RefSeq" id="XP_012208455.1">
    <property type="nucleotide sequence ID" value="XM_012353065.1"/>
</dbReference>
<gene>
    <name evidence="2" type="ORF">SPRG_13612</name>
</gene>
<accession>A0A067C2M7</accession>
<dbReference type="Proteomes" id="UP000030745">
    <property type="component" value="Unassembled WGS sequence"/>
</dbReference>
<dbReference type="OMA" id="DCTVMAS"/>
<sequence>MDECYTSPERKRPRLHRSPTTADDRDCTVMASSAPEEAESPCFFGDDVDAIFSLPPHMTTGGRPRSLFASTASEADDATQLAPIGAIVAAPSSQGHDSYDRSLPLSDDTLEGLMLAQASEDAYSGGNPIVLSPASQMCVLSHIGALAARPPTPPPQVAVEVLPPRRSTQGYGKKILAAAVEWDNCSEDAFLEEASDRDDWALDDLSDSDFE</sequence>
<dbReference type="OrthoDB" id="75259at2759"/>
<evidence type="ECO:0000313" key="2">
    <source>
        <dbReference type="EMBL" id="KDO20796.1"/>
    </source>
</evidence>
<keyword evidence="3" id="KW-1185">Reference proteome</keyword>
<evidence type="ECO:0000313" key="3">
    <source>
        <dbReference type="Proteomes" id="UP000030745"/>
    </source>
</evidence>
<proteinExistence type="predicted"/>
<dbReference type="KEGG" id="spar:SPRG_13612"/>
<dbReference type="AlphaFoldDB" id="A0A067C2M7"/>
<feature type="region of interest" description="Disordered" evidence="1">
    <location>
        <begin position="1"/>
        <end position="26"/>
    </location>
</feature>
<dbReference type="GeneID" id="24135478"/>
<organism evidence="2 3">
    <name type="scientific">Saprolegnia parasitica (strain CBS 223.65)</name>
    <dbReference type="NCBI Taxonomy" id="695850"/>
    <lineage>
        <taxon>Eukaryota</taxon>
        <taxon>Sar</taxon>
        <taxon>Stramenopiles</taxon>
        <taxon>Oomycota</taxon>
        <taxon>Saprolegniomycetes</taxon>
        <taxon>Saprolegniales</taxon>
        <taxon>Saprolegniaceae</taxon>
        <taxon>Saprolegnia</taxon>
    </lineage>
</organism>
<dbReference type="EMBL" id="KK583302">
    <property type="protein sequence ID" value="KDO20796.1"/>
    <property type="molecule type" value="Genomic_DNA"/>
</dbReference>
<protein>
    <submittedName>
        <fullName evidence="2">Uncharacterized protein</fullName>
    </submittedName>
</protein>
<reference evidence="2 3" key="1">
    <citation type="journal article" date="2013" name="PLoS Genet.">
        <title>Distinctive expansion of potential virulence genes in the genome of the oomycete fish pathogen Saprolegnia parasitica.</title>
        <authorList>
            <person name="Jiang R.H."/>
            <person name="de Bruijn I."/>
            <person name="Haas B.J."/>
            <person name="Belmonte R."/>
            <person name="Lobach L."/>
            <person name="Christie J."/>
            <person name="van den Ackerveken G."/>
            <person name="Bottin A."/>
            <person name="Bulone V."/>
            <person name="Diaz-Moreno S.M."/>
            <person name="Dumas B."/>
            <person name="Fan L."/>
            <person name="Gaulin E."/>
            <person name="Govers F."/>
            <person name="Grenville-Briggs L.J."/>
            <person name="Horner N.R."/>
            <person name="Levin J.Z."/>
            <person name="Mammella M."/>
            <person name="Meijer H.J."/>
            <person name="Morris P."/>
            <person name="Nusbaum C."/>
            <person name="Oome S."/>
            <person name="Phillips A.J."/>
            <person name="van Rooyen D."/>
            <person name="Rzeszutek E."/>
            <person name="Saraiva M."/>
            <person name="Secombes C.J."/>
            <person name="Seidl M.F."/>
            <person name="Snel B."/>
            <person name="Stassen J.H."/>
            <person name="Sykes S."/>
            <person name="Tripathy S."/>
            <person name="van den Berg H."/>
            <person name="Vega-Arreguin J.C."/>
            <person name="Wawra S."/>
            <person name="Young S.K."/>
            <person name="Zeng Q."/>
            <person name="Dieguez-Uribeondo J."/>
            <person name="Russ C."/>
            <person name="Tyler B.M."/>
            <person name="van West P."/>
        </authorList>
    </citation>
    <scope>NUCLEOTIDE SEQUENCE [LARGE SCALE GENOMIC DNA]</scope>
    <source>
        <strain evidence="2 3">CBS 223.65</strain>
    </source>
</reference>